<protein>
    <submittedName>
        <fullName evidence="2">Uncharacterized protein</fullName>
    </submittedName>
</protein>
<proteinExistence type="predicted"/>
<feature type="chain" id="PRO_5040123366" evidence="1">
    <location>
        <begin position="24"/>
        <end position="160"/>
    </location>
</feature>
<dbReference type="OrthoDB" id="7643562at2759"/>
<reference evidence="2" key="2">
    <citation type="submission" date="2022-10" db="EMBL/GenBank/DDBJ databases">
        <authorList>
            <consortium name="ENA_rothamsted_submissions"/>
            <consortium name="culmorum"/>
            <person name="King R."/>
        </authorList>
    </citation>
    <scope>NUCLEOTIDE SEQUENCE</scope>
</reference>
<dbReference type="Proteomes" id="UP001153714">
    <property type="component" value="Chromosome 10"/>
</dbReference>
<reference evidence="2" key="1">
    <citation type="submission" date="2021-12" db="EMBL/GenBank/DDBJ databases">
        <authorList>
            <person name="King R."/>
        </authorList>
    </citation>
    <scope>NUCLEOTIDE SEQUENCE</scope>
</reference>
<feature type="signal peptide" evidence="1">
    <location>
        <begin position="1"/>
        <end position="23"/>
    </location>
</feature>
<gene>
    <name evidence="2" type="ORF">DIATSA_LOCUS1119</name>
</gene>
<name>A0A9N9N4C3_9NEOP</name>
<organism evidence="2 3">
    <name type="scientific">Diatraea saccharalis</name>
    <name type="common">sugarcane borer</name>
    <dbReference type="NCBI Taxonomy" id="40085"/>
    <lineage>
        <taxon>Eukaryota</taxon>
        <taxon>Metazoa</taxon>
        <taxon>Ecdysozoa</taxon>
        <taxon>Arthropoda</taxon>
        <taxon>Hexapoda</taxon>
        <taxon>Insecta</taxon>
        <taxon>Pterygota</taxon>
        <taxon>Neoptera</taxon>
        <taxon>Endopterygota</taxon>
        <taxon>Lepidoptera</taxon>
        <taxon>Glossata</taxon>
        <taxon>Ditrysia</taxon>
        <taxon>Pyraloidea</taxon>
        <taxon>Crambidae</taxon>
        <taxon>Crambinae</taxon>
        <taxon>Diatraea</taxon>
    </lineage>
</organism>
<evidence type="ECO:0000256" key="1">
    <source>
        <dbReference type="SAM" id="SignalP"/>
    </source>
</evidence>
<dbReference type="EMBL" id="OU893341">
    <property type="protein sequence ID" value="CAG9782891.1"/>
    <property type="molecule type" value="Genomic_DNA"/>
</dbReference>
<evidence type="ECO:0000313" key="2">
    <source>
        <dbReference type="EMBL" id="CAG9782891.1"/>
    </source>
</evidence>
<dbReference type="AlphaFoldDB" id="A0A9N9N4C3"/>
<accession>A0A9N9N4C3</accession>
<evidence type="ECO:0000313" key="3">
    <source>
        <dbReference type="Proteomes" id="UP001153714"/>
    </source>
</evidence>
<keyword evidence="3" id="KW-1185">Reference proteome</keyword>
<keyword evidence="1" id="KW-0732">Signal</keyword>
<sequence length="160" mass="16753">MSSKTIFCDLCIITLFGLLAVFAEEKSSVQESTDSGLKGNCSCGGFPTNTPAVTDAPLLSQMPGLVVQCDEAGQNTCKNLCNAIATATKAKGPEILCNKLKDAHELKLSAFAKICENPWAYANITAEAPLCCADSKVLVCPSVEVSNGTTTEDVDVKTAI</sequence>